<feature type="compositionally biased region" description="Low complexity" evidence="1">
    <location>
        <begin position="197"/>
        <end position="222"/>
    </location>
</feature>
<dbReference type="RefSeq" id="WP_132708750.1">
    <property type="nucleotide sequence ID" value="NZ_JACIGF010000007.1"/>
</dbReference>
<dbReference type="InterPro" id="IPR009057">
    <property type="entry name" value="Homeodomain-like_sf"/>
</dbReference>
<dbReference type="OrthoDB" id="7828598at2"/>
<dbReference type="AlphaFoldDB" id="A0A4R2PE19"/>
<feature type="region of interest" description="Disordered" evidence="1">
    <location>
        <begin position="188"/>
        <end position="234"/>
    </location>
</feature>
<dbReference type="InParanoid" id="A0A4R2PE19"/>
<dbReference type="EMBL" id="SLXO01000007">
    <property type="protein sequence ID" value="TCP33469.1"/>
    <property type="molecule type" value="Genomic_DNA"/>
</dbReference>
<keyword evidence="3" id="KW-1185">Reference proteome</keyword>
<protein>
    <submittedName>
        <fullName evidence="2">TetR family transcriptional regulator</fullName>
    </submittedName>
</protein>
<reference evidence="2 3" key="1">
    <citation type="submission" date="2019-03" db="EMBL/GenBank/DDBJ databases">
        <title>Genomic Encyclopedia of Type Strains, Phase IV (KMG-IV): sequencing the most valuable type-strain genomes for metagenomic binning, comparative biology and taxonomic classification.</title>
        <authorList>
            <person name="Goeker M."/>
        </authorList>
    </citation>
    <scope>NUCLEOTIDE SEQUENCE [LARGE SCALE GENOMIC DNA]</scope>
    <source>
        <strain evidence="2 3">DSM 2132</strain>
    </source>
</reference>
<evidence type="ECO:0000313" key="3">
    <source>
        <dbReference type="Proteomes" id="UP000295399"/>
    </source>
</evidence>
<organism evidence="2 3">
    <name type="scientific">Rhodothalassium salexigens DSM 2132</name>
    <dbReference type="NCBI Taxonomy" id="1188247"/>
    <lineage>
        <taxon>Bacteria</taxon>
        <taxon>Pseudomonadati</taxon>
        <taxon>Pseudomonadota</taxon>
        <taxon>Alphaproteobacteria</taxon>
        <taxon>Rhodothalassiales</taxon>
        <taxon>Rhodothalassiaceae</taxon>
        <taxon>Rhodothalassium</taxon>
    </lineage>
</organism>
<proteinExistence type="predicted"/>
<sequence length="234" mass="24939">MDQTSIRERLIDAAFDLVVEEGFEAVDAPAVAGRAGVDVRHFHAGFAGPVDCIVAGLIAANDSAFEAARDFEPEDTVREKLFELVMARLDRLSERREAIARLRWTALRTPLLGAALAWELDRALALMLDQAGAGAGGPAGALRRTGFLTTVYAPVVEAWLKDDSDDLAHTMAELDKRLDRAERMARRLPFNRDAADDMPGPDAGPAAPPDDITADGPADGLGPTPPPAPQAPPA</sequence>
<evidence type="ECO:0000256" key="1">
    <source>
        <dbReference type="SAM" id="MobiDB-lite"/>
    </source>
</evidence>
<evidence type="ECO:0000313" key="2">
    <source>
        <dbReference type="EMBL" id="TCP33469.1"/>
    </source>
</evidence>
<accession>A0A4R2PE19</accession>
<dbReference type="SUPFAM" id="SSF46689">
    <property type="entry name" value="Homeodomain-like"/>
    <property type="match status" value="1"/>
</dbReference>
<feature type="compositionally biased region" description="Pro residues" evidence="1">
    <location>
        <begin position="223"/>
        <end position="234"/>
    </location>
</feature>
<dbReference type="Proteomes" id="UP000295399">
    <property type="component" value="Unassembled WGS sequence"/>
</dbReference>
<gene>
    <name evidence="2" type="ORF">EV659_10779</name>
</gene>
<dbReference type="Gene3D" id="1.10.357.10">
    <property type="entry name" value="Tetracycline Repressor, domain 2"/>
    <property type="match status" value="1"/>
</dbReference>
<name>A0A4R2PE19_RHOSA</name>
<comment type="caution">
    <text evidence="2">The sequence shown here is derived from an EMBL/GenBank/DDBJ whole genome shotgun (WGS) entry which is preliminary data.</text>
</comment>